<dbReference type="PANTHER" id="PTHR47784:SF7">
    <property type="entry name" value="ZN(II)2CYS6 TRANSCRIPTION FACTOR (EUROFUNG)"/>
    <property type="match status" value="1"/>
</dbReference>
<dbReference type="EMBL" id="MU004245">
    <property type="protein sequence ID" value="KAF2663409.1"/>
    <property type="molecule type" value="Genomic_DNA"/>
</dbReference>
<dbReference type="AlphaFoldDB" id="A0A6A6TTL8"/>
<dbReference type="PRINTS" id="PR00755">
    <property type="entry name" value="AFLATOXINBRP"/>
</dbReference>
<evidence type="ECO:0000256" key="1">
    <source>
        <dbReference type="ARBA" id="ARBA00023242"/>
    </source>
</evidence>
<gene>
    <name evidence="3" type="ORF">BT63DRAFT_461137</name>
</gene>
<dbReference type="Pfam" id="PF00172">
    <property type="entry name" value="Zn_clus"/>
    <property type="match status" value="1"/>
</dbReference>
<dbReference type="GO" id="GO:0001228">
    <property type="term" value="F:DNA-binding transcription activator activity, RNA polymerase II-specific"/>
    <property type="evidence" value="ECO:0007669"/>
    <property type="project" value="TreeGrafter"/>
</dbReference>
<dbReference type="InterPro" id="IPR036864">
    <property type="entry name" value="Zn2-C6_fun-type_DNA-bd_sf"/>
</dbReference>
<evidence type="ECO:0000313" key="3">
    <source>
        <dbReference type="EMBL" id="KAF2663409.1"/>
    </source>
</evidence>
<reference evidence="3" key="1">
    <citation type="journal article" date="2020" name="Stud. Mycol.">
        <title>101 Dothideomycetes genomes: a test case for predicting lifestyles and emergence of pathogens.</title>
        <authorList>
            <person name="Haridas S."/>
            <person name="Albert R."/>
            <person name="Binder M."/>
            <person name="Bloem J."/>
            <person name="Labutti K."/>
            <person name="Salamov A."/>
            <person name="Andreopoulos B."/>
            <person name="Baker S."/>
            <person name="Barry K."/>
            <person name="Bills G."/>
            <person name="Bluhm B."/>
            <person name="Cannon C."/>
            <person name="Castanera R."/>
            <person name="Culley D."/>
            <person name="Daum C."/>
            <person name="Ezra D."/>
            <person name="Gonzalez J."/>
            <person name="Henrissat B."/>
            <person name="Kuo A."/>
            <person name="Liang C."/>
            <person name="Lipzen A."/>
            <person name="Lutzoni F."/>
            <person name="Magnuson J."/>
            <person name="Mondo S."/>
            <person name="Nolan M."/>
            <person name="Ohm R."/>
            <person name="Pangilinan J."/>
            <person name="Park H.-J."/>
            <person name="Ramirez L."/>
            <person name="Alfaro M."/>
            <person name="Sun H."/>
            <person name="Tritt A."/>
            <person name="Yoshinaga Y."/>
            <person name="Zwiers L.-H."/>
            <person name="Turgeon B."/>
            <person name="Goodwin S."/>
            <person name="Spatafora J."/>
            <person name="Crous P."/>
            <person name="Grigoriev I."/>
        </authorList>
    </citation>
    <scope>NUCLEOTIDE SEQUENCE</scope>
    <source>
        <strain evidence="3">CBS 115976</strain>
    </source>
</reference>
<dbReference type="InterPro" id="IPR001138">
    <property type="entry name" value="Zn2Cys6_DnaBD"/>
</dbReference>
<keyword evidence="1" id="KW-0539">Nucleus</keyword>
<accession>A0A6A6TTL8</accession>
<proteinExistence type="predicted"/>
<protein>
    <recommendedName>
        <fullName evidence="2">Zn(2)-C6 fungal-type domain-containing protein</fullName>
    </recommendedName>
</protein>
<dbReference type="SMART" id="SM00066">
    <property type="entry name" value="GAL4"/>
    <property type="match status" value="1"/>
</dbReference>
<dbReference type="Proteomes" id="UP000799302">
    <property type="component" value="Unassembled WGS sequence"/>
</dbReference>
<dbReference type="GO" id="GO:0008270">
    <property type="term" value="F:zinc ion binding"/>
    <property type="evidence" value="ECO:0007669"/>
    <property type="project" value="InterPro"/>
</dbReference>
<sequence length="552" mass="61948">MDDEEPLSVIGGESHDDLFDTGLGISAGLSDYGFPDNNESDVFGDSPNVQDIRGFVIRTNMETSLASPAASQYKSSTGVVKRRPIPRKGHTKSRRGCFNCKARKIKCQETRPCCSHCVKAGLQCQYPNPRPPIQMISSPESSVSSIGKNLQSTPTTFTVKDMQFFHHFLTRGYPHLPLGADNLWTKEIPKLAHEYDYLLHAMLALGASNMALGSDTPSDLIESGLSHRVEAVKRLNKAIATRPKDKFEADVRFATLMALTFQSSCMVDGLSDFLTMLRGCVLSGAEAYRQDSFFINFLHQAHLAVMDERFSQTQLDSLDRKPLEQAAESLEALAPLCTDSIDIKFHAVLVELIKQAYFSPRNSYYLFTCLYNIFGTQSAEDFQHLIDPSNHISQILVSHFLAVHWIMRPITRLESPLRDASPLYSVMQSWVLTIHANLDKRFRALNAWPLAFIDSASSPFTDIKRQIKIETIDDVEQIISKTTFQDVQPVFSHTRNMFPLLRRALSTTITYQLGNCVHQTQSLLTTMDIPHQKCASTVKQRASTPKSDLDTR</sequence>
<keyword evidence="4" id="KW-1185">Reference proteome</keyword>
<evidence type="ECO:0000259" key="2">
    <source>
        <dbReference type="PROSITE" id="PS50048"/>
    </source>
</evidence>
<name>A0A6A6TTL8_9PEZI</name>
<dbReference type="InterPro" id="IPR053157">
    <property type="entry name" value="Sterol_Uptake_Regulator"/>
</dbReference>
<dbReference type="Pfam" id="PF11951">
    <property type="entry name" value="Fungal_trans_2"/>
    <property type="match status" value="1"/>
</dbReference>
<dbReference type="OrthoDB" id="416217at2759"/>
<dbReference type="PROSITE" id="PS50048">
    <property type="entry name" value="ZN2_CY6_FUNGAL_2"/>
    <property type="match status" value="1"/>
</dbReference>
<evidence type="ECO:0000313" key="4">
    <source>
        <dbReference type="Proteomes" id="UP000799302"/>
    </source>
</evidence>
<dbReference type="PANTHER" id="PTHR47784">
    <property type="entry name" value="STEROL UPTAKE CONTROL PROTEIN 2"/>
    <property type="match status" value="1"/>
</dbReference>
<feature type="domain" description="Zn(2)-C6 fungal-type" evidence="2">
    <location>
        <begin position="96"/>
        <end position="126"/>
    </location>
</feature>
<organism evidence="3 4">
    <name type="scientific">Microthyrium microscopicum</name>
    <dbReference type="NCBI Taxonomy" id="703497"/>
    <lineage>
        <taxon>Eukaryota</taxon>
        <taxon>Fungi</taxon>
        <taxon>Dikarya</taxon>
        <taxon>Ascomycota</taxon>
        <taxon>Pezizomycotina</taxon>
        <taxon>Dothideomycetes</taxon>
        <taxon>Dothideomycetes incertae sedis</taxon>
        <taxon>Microthyriales</taxon>
        <taxon>Microthyriaceae</taxon>
        <taxon>Microthyrium</taxon>
    </lineage>
</organism>
<dbReference type="InterPro" id="IPR021858">
    <property type="entry name" value="Fun_TF"/>
</dbReference>
<dbReference type="PROSITE" id="PS00463">
    <property type="entry name" value="ZN2_CY6_FUNGAL_1"/>
    <property type="match status" value="1"/>
</dbReference>
<dbReference type="SUPFAM" id="SSF57701">
    <property type="entry name" value="Zn2/Cys6 DNA-binding domain"/>
    <property type="match status" value="1"/>
</dbReference>
<dbReference type="CDD" id="cd00067">
    <property type="entry name" value="GAL4"/>
    <property type="match status" value="1"/>
</dbReference>
<dbReference type="Gene3D" id="4.10.240.10">
    <property type="entry name" value="Zn(2)-C6 fungal-type DNA-binding domain"/>
    <property type="match status" value="1"/>
</dbReference>